<dbReference type="Gene3D" id="3.30.470.10">
    <property type="match status" value="1"/>
</dbReference>
<dbReference type="FunFam" id="3.30.470.10:FF:000004">
    <property type="entry name" value="Branched-chain-amino-acid aminotransferase"/>
    <property type="match status" value="1"/>
</dbReference>
<organism evidence="6 7">
    <name type="scientific">Colletotrichum incanum</name>
    <name type="common">Soybean anthracnose fungus</name>
    <dbReference type="NCBI Taxonomy" id="1573173"/>
    <lineage>
        <taxon>Eukaryota</taxon>
        <taxon>Fungi</taxon>
        <taxon>Dikarya</taxon>
        <taxon>Ascomycota</taxon>
        <taxon>Pezizomycotina</taxon>
        <taxon>Sordariomycetes</taxon>
        <taxon>Hypocreomycetidae</taxon>
        <taxon>Glomerellales</taxon>
        <taxon>Glomerellaceae</taxon>
        <taxon>Colletotrichum</taxon>
        <taxon>Colletotrichum spaethianum species complex</taxon>
    </lineage>
</organism>
<dbReference type="InterPro" id="IPR005786">
    <property type="entry name" value="B_amino_transII"/>
</dbReference>
<sequence length="481" mass="52686">LKRGKNSVWAQRGLLREREKELHRRPSYPSGRLPNVRLLKSIDVKVTTDYSFPFAPPQHDHPAKPSNEHQAFDQTNPQTIVTMAAFPPPPVNTIDWSNVGFKVREVNGHIESTYSVSTGKWTPLKFVADPFMRIHGMAPALNYGQQAYEGLKAFRAPGDKTINIFRPDKNAVRLQHSADVVSMPRVPEDLFLAACKAAVSLNAGYVPPHETGAAMYIRPQLYGSSAQLGLNPPEEYIFAVFVIPTGVYHGTHPVKALILDDFDRAAPNGTGHAKVGGNYAPVLRFSDRARNEGYGITLHLDSVKHEEIDEFSTSGFIGVKKEGEDVTLVVPDSKCVIDSVTSDSIQHIARSFGWKTEKRIKYSELPTFSEVMAAGTAAALVPIRSITRRIDASSPQSFAAAGAQERVSSAKAGEETVTYIPESQEDAGDICLKLLSTLKGIQLGKLKDEFKWNFAVSEADGKAVVGEQKTNGSAQTVDQMD</sequence>
<keyword evidence="5" id="KW-0663">Pyridoxal phosphate</keyword>
<reference evidence="6 7" key="1">
    <citation type="submission" date="2015-06" db="EMBL/GenBank/DDBJ databases">
        <title>Survival trade-offs in plant roots during colonization by closely related pathogenic and mutualistic fungi.</title>
        <authorList>
            <person name="Hacquard S."/>
            <person name="Kracher B."/>
            <person name="Hiruma K."/>
            <person name="Weinman A."/>
            <person name="Muench P."/>
            <person name="Garrido Oter R."/>
            <person name="Ver Loren van Themaat E."/>
            <person name="Dallerey J.-F."/>
            <person name="Damm U."/>
            <person name="Henrissat B."/>
            <person name="Lespinet O."/>
            <person name="Thon M."/>
            <person name="Kemen E."/>
            <person name="McHardy A.C."/>
            <person name="Schulze-Lefert P."/>
            <person name="O'Connell R.J."/>
        </authorList>
    </citation>
    <scope>NUCLEOTIDE SEQUENCE [LARGE SCALE GENOMIC DNA]</scope>
    <source>
        <strain evidence="6 7">MAFF 238704</strain>
    </source>
</reference>
<dbReference type="Pfam" id="PF01063">
    <property type="entry name" value="Aminotran_4"/>
    <property type="match status" value="1"/>
</dbReference>
<evidence type="ECO:0000313" key="6">
    <source>
        <dbReference type="EMBL" id="KZL76611.1"/>
    </source>
</evidence>
<keyword evidence="4 6" id="KW-0808">Transferase</keyword>
<dbReference type="PANTHER" id="PTHR42825">
    <property type="entry name" value="AMINO ACID AMINOTRANSFERASE"/>
    <property type="match status" value="1"/>
</dbReference>
<dbReference type="InterPro" id="IPR033939">
    <property type="entry name" value="BCAT_family"/>
</dbReference>
<dbReference type="InterPro" id="IPR036038">
    <property type="entry name" value="Aminotransferase-like"/>
</dbReference>
<evidence type="ECO:0000256" key="3">
    <source>
        <dbReference type="ARBA" id="ARBA00022576"/>
    </source>
</evidence>
<comment type="cofactor">
    <cofactor evidence="1">
        <name>pyridoxal 5'-phosphate</name>
        <dbReference type="ChEBI" id="CHEBI:597326"/>
    </cofactor>
</comment>
<gene>
    <name evidence="6" type="ORF">CI238_03643</name>
</gene>
<dbReference type="Gene3D" id="3.20.10.10">
    <property type="entry name" value="D-amino Acid Aminotransferase, subunit A, domain 2"/>
    <property type="match status" value="1"/>
</dbReference>
<proteinExistence type="inferred from homology"/>
<keyword evidence="7" id="KW-1185">Reference proteome</keyword>
<keyword evidence="3 6" id="KW-0032">Aminotransferase</keyword>
<protein>
    <submittedName>
        <fullName evidence="6">Branched-chain amino acid aminotransferase</fullName>
    </submittedName>
</protein>
<dbReference type="STRING" id="1573173.A0A161V3E0"/>
<evidence type="ECO:0000313" key="7">
    <source>
        <dbReference type="Proteomes" id="UP000076584"/>
    </source>
</evidence>
<accession>A0A161V3E0</accession>
<dbReference type="EMBL" id="LFIW01002278">
    <property type="protein sequence ID" value="KZL76611.1"/>
    <property type="molecule type" value="Genomic_DNA"/>
</dbReference>
<dbReference type="GO" id="GO:0004084">
    <property type="term" value="F:branched-chain-amino-acid transaminase activity"/>
    <property type="evidence" value="ECO:0007669"/>
    <property type="project" value="InterPro"/>
</dbReference>
<comment type="similarity">
    <text evidence="2">Belongs to the class-IV pyridoxal-phosphate-dependent aminotransferase family.</text>
</comment>
<evidence type="ECO:0000256" key="4">
    <source>
        <dbReference type="ARBA" id="ARBA00022679"/>
    </source>
</evidence>
<evidence type="ECO:0000256" key="5">
    <source>
        <dbReference type="ARBA" id="ARBA00022898"/>
    </source>
</evidence>
<dbReference type="GO" id="GO:0009081">
    <property type="term" value="P:branched-chain amino acid metabolic process"/>
    <property type="evidence" value="ECO:0007669"/>
    <property type="project" value="InterPro"/>
</dbReference>
<dbReference type="AlphaFoldDB" id="A0A161V3E0"/>
<dbReference type="InterPro" id="IPR043131">
    <property type="entry name" value="BCAT-like_N"/>
</dbReference>
<dbReference type="InterPro" id="IPR043132">
    <property type="entry name" value="BCAT-like_C"/>
</dbReference>
<dbReference type="PANTHER" id="PTHR42825:SF2">
    <property type="entry name" value="BRANCHED-CHAIN-AMINO-ACID AMINOTRANSFERASE 3, CHLOROPLASTIC-RELATED"/>
    <property type="match status" value="1"/>
</dbReference>
<evidence type="ECO:0000256" key="2">
    <source>
        <dbReference type="ARBA" id="ARBA00009320"/>
    </source>
</evidence>
<comment type="caution">
    <text evidence="6">The sequence shown here is derived from an EMBL/GenBank/DDBJ whole genome shotgun (WGS) entry which is preliminary data.</text>
</comment>
<name>A0A161V3E0_COLIC</name>
<evidence type="ECO:0000256" key="1">
    <source>
        <dbReference type="ARBA" id="ARBA00001933"/>
    </source>
</evidence>
<dbReference type="Proteomes" id="UP000076584">
    <property type="component" value="Unassembled WGS sequence"/>
</dbReference>
<dbReference type="InterPro" id="IPR001544">
    <property type="entry name" value="Aminotrans_IV"/>
</dbReference>
<dbReference type="CDD" id="cd01557">
    <property type="entry name" value="BCAT_beta_family"/>
    <property type="match status" value="1"/>
</dbReference>
<feature type="non-terminal residue" evidence="6">
    <location>
        <position position="1"/>
    </location>
</feature>
<dbReference type="SUPFAM" id="SSF56752">
    <property type="entry name" value="D-aminoacid aminotransferase-like PLP-dependent enzymes"/>
    <property type="match status" value="1"/>
</dbReference>